<dbReference type="CDD" id="cd07826">
    <property type="entry name" value="SRPBCC_CalC_Aha1-like_9"/>
    <property type="match status" value="1"/>
</dbReference>
<organism evidence="3 4">
    <name type="scientific">Abditibacterium utsteinense</name>
    <dbReference type="NCBI Taxonomy" id="1960156"/>
    <lineage>
        <taxon>Bacteria</taxon>
        <taxon>Pseudomonadati</taxon>
        <taxon>Abditibacteriota</taxon>
        <taxon>Abditibacteriia</taxon>
        <taxon>Abditibacteriales</taxon>
        <taxon>Abditibacteriaceae</taxon>
        <taxon>Abditibacterium</taxon>
    </lineage>
</organism>
<gene>
    <name evidence="3" type="ORF">B1R32_107159</name>
</gene>
<dbReference type="InterPro" id="IPR013538">
    <property type="entry name" value="ASHA1/2-like_C"/>
</dbReference>
<comment type="similarity">
    <text evidence="1">Belongs to the AHA1 family.</text>
</comment>
<dbReference type="Gene3D" id="3.30.530.20">
    <property type="match status" value="1"/>
</dbReference>
<dbReference type="Proteomes" id="UP000237684">
    <property type="component" value="Unassembled WGS sequence"/>
</dbReference>
<evidence type="ECO:0000256" key="1">
    <source>
        <dbReference type="ARBA" id="ARBA00006817"/>
    </source>
</evidence>
<evidence type="ECO:0000313" key="4">
    <source>
        <dbReference type="Proteomes" id="UP000237684"/>
    </source>
</evidence>
<evidence type="ECO:0000259" key="2">
    <source>
        <dbReference type="Pfam" id="PF08327"/>
    </source>
</evidence>
<name>A0A2S8STJ9_9BACT</name>
<feature type="domain" description="Activator of Hsp90 ATPase homologue 1/2-like C-terminal" evidence="2">
    <location>
        <begin position="26"/>
        <end position="157"/>
    </location>
</feature>
<dbReference type="InParanoid" id="A0A2S8STJ9"/>
<evidence type="ECO:0000313" key="3">
    <source>
        <dbReference type="EMBL" id="PQV64133.1"/>
    </source>
</evidence>
<sequence length="164" mass="18921">MATTNSETFQLTTPNEREFVIERLLDAPRELVWEVWTKPEHIARWWGCDQSTISVCESDLQPGGKWRNVLTMEDGKQCGFSGIYHEIDAPHRLVHTFMFEPMPEHLALVTVLFEERDGKTFVTETTRHASTQVRDEHLQSGMETGLRQSLDRLEEYCASLILVA</sequence>
<dbReference type="SUPFAM" id="SSF55961">
    <property type="entry name" value="Bet v1-like"/>
    <property type="match status" value="1"/>
</dbReference>
<reference evidence="3 4" key="1">
    <citation type="journal article" date="2018" name="Syst. Appl. Microbiol.">
        <title>Abditibacterium utsteinense sp. nov., the first cultivated member of candidate phylum FBP, isolated from ice-free Antarctic soil samples.</title>
        <authorList>
            <person name="Tahon G."/>
            <person name="Tytgat B."/>
            <person name="Lebbe L."/>
            <person name="Carlier A."/>
            <person name="Willems A."/>
        </authorList>
    </citation>
    <scope>NUCLEOTIDE SEQUENCE [LARGE SCALE GENOMIC DNA]</scope>
    <source>
        <strain evidence="3 4">LMG 29911</strain>
    </source>
</reference>
<dbReference type="Pfam" id="PF08327">
    <property type="entry name" value="AHSA1"/>
    <property type="match status" value="1"/>
</dbReference>
<accession>A0A2S8STJ9</accession>
<dbReference type="InterPro" id="IPR023393">
    <property type="entry name" value="START-like_dom_sf"/>
</dbReference>
<protein>
    <submittedName>
        <fullName evidence="3">Putative conserved protein YndB, AHSA1/START domain</fullName>
    </submittedName>
</protein>
<dbReference type="RefSeq" id="WP_202973481.1">
    <property type="nucleotide sequence ID" value="NZ_NIGF01000007.1"/>
</dbReference>
<comment type="caution">
    <text evidence="3">The sequence shown here is derived from an EMBL/GenBank/DDBJ whole genome shotgun (WGS) entry which is preliminary data.</text>
</comment>
<dbReference type="AlphaFoldDB" id="A0A2S8STJ9"/>
<dbReference type="EMBL" id="NIGF01000007">
    <property type="protein sequence ID" value="PQV64133.1"/>
    <property type="molecule type" value="Genomic_DNA"/>
</dbReference>
<proteinExistence type="inferred from homology"/>
<keyword evidence="4" id="KW-1185">Reference proteome</keyword>